<feature type="domain" description="Tyr recombinase" evidence="2">
    <location>
        <begin position="442"/>
        <end position="646"/>
    </location>
</feature>
<sequence length="658" mass="73265">MQNRRYVLTTSYNVTPKDIYVEQNVVAGSTWESILIITYQQLLADIAASFSSPQGPEGGSTAAPLPQQVRNIASTLHSFLAYHGKTIDSRVGLELTNNFDASAADYLNALEVATSTKRDRRYHLKVIRGHFEKLKAASLGRSPKETSLSQELRRAVAGSGLAPKTLAKQAGISPSALQRWLAGATPNARGLAPLRRLEFKLGLGRDSLTRLVKDEEPRVDNSNATTIGFRQDLRLLIEDRYAIHESDFNANLTREWKSLFDYKTSIAPQFERSARGVWRLIPKKDSASRSALVCKGSQVCPSADVFLIQLRSFLGFLIRPVEAGGWGLPSDQAQTLSWLAHPEAINAFLEFKTERAKGVKHTGHAVFCQYVASLLRDGTGYLRQRCELRHSLPEDYRPLDDTAWKLMCEQTQKVVKAWRKCSTGIRRAPQDPIAFLLDLDEPLLPVLEGIKRIERDAASAAPGSKQQAILKRDALLLALLLSNPLRLRSMQSLTISSSGAGSVYRTDKGYRLRLTSSQLKNGESGAGKRYDVAIAPWVTAMLDEYIEEYRPVLAMDPNDTYLLLSSRSTGLWTEMGRQVLKLTKRYIRGCSGISPHGFRHLVATAFLKKNPNGFLQVAELLNDRLSTVMQAYAHLKRDDSLTSHNSNVDALFVQLKKN</sequence>
<dbReference type="Proteomes" id="UP000215181">
    <property type="component" value="Unassembled WGS sequence"/>
</dbReference>
<evidence type="ECO:0000259" key="2">
    <source>
        <dbReference type="PROSITE" id="PS51898"/>
    </source>
</evidence>
<dbReference type="GO" id="GO:0003677">
    <property type="term" value="F:DNA binding"/>
    <property type="evidence" value="ECO:0007669"/>
    <property type="project" value="InterPro"/>
</dbReference>
<keyword evidence="4" id="KW-1185">Reference proteome</keyword>
<evidence type="ECO:0000256" key="1">
    <source>
        <dbReference type="ARBA" id="ARBA00023172"/>
    </source>
</evidence>
<evidence type="ECO:0000313" key="3">
    <source>
        <dbReference type="EMBL" id="OYD52413.1"/>
    </source>
</evidence>
<comment type="caution">
    <text evidence="3">The sequence shown here is derived from an EMBL/GenBank/DDBJ whole genome shotgun (WGS) entry which is preliminary data.</text>
</comment>
<dbReference type="InterPro" id="IPR002104">
    <property type="entry name" value="Integrase_catalytic"/>
</dbReference>
<proteinExistence type="predicted"/>
<dbReference type="InterPro" id="IPR011010">
    <property type="entry name" value="DNA_brk_join_enz"/>
</dbReference>
<dbReference type="Gene3D" id="1.10.443.10">
    <property type="entry name" value="Intergrase catalytic core"/>
    <property type="match status" value="1"/>
</dbReference>
<gene>
    <name evidence="3" type="ORF">CGK74_18235</name>
</gene>
<dbReference type="InterPro" id="IPR013762">
    <property type="entry name" value="Integrase-like_cat_sf"/>
</dbReference>
<dbReference type="PROSITE" id="PS51898">
    <property type="entry name" value="TYR_RECOMBINASE"/>
    <property type="match status" value="1"/>
</dbReference>
<dbReference type="AlphaFoldDB" id="A0A235EUF6"/>
<dbReference type="GO" id="GO:0006310">
    <property type="term" value="P:DNA recombination"/>
    <property type="evidence" value="ECO:0007669"/>
    <property type="project" value="UniProtKB-KW"/>
</dbReference>
<dbReference type="CDD" id="cd00397">
    <property type="entry name" value="DNA_BRE_C"/>
    <property type="match status" value="1"/>
</dbReference>
<dbReference type="GO" id="GO:0015074">
    <property type="term" value="P:DNA integration"/>
    <property type="evidence" value="ECO:0007669"/>
    <property type="project" value="InterPro"/>
</dbReference>
<organism evidence="3 4">
    <name type="scientific">Thauera propionica</name>
    <dbReference type="NCBI Taxonomy" id="2019431"/>
    <lineage>
        <taxon>Bacteria</taxon>
        <taxon>Pseudomonadati</taxon>
        <taxon>Pseudomonadota</taxon>
        <taxon>Betaproteobacteria</taxon>
        <taxon>Rhodocyclales</taxon>
        <taxon>Zoogloeaceae</taxon>
        <taxon>Thauera</taxon>
    </lineage>
</organism>
<accession>A0A235EUF6</accession>
<dbReference type="SUPFAM" id="SSF56349">
    <property type="entry name" value="DNA breaking-rejoining enzymes"/>
    <property type="match status" value="1"/>
</dbReference>
<keyword evidence="1" id="KW-0233">DNA recombination</keyword>
<name>A0A235EUF6_9RHOO</name>
<protein>
    <recommendedName>
        <fullName evidence="2">Tyr recombinase domain-containing protein</fullName>
    </recommendedName>
</protein>
<evidence type="ECO:0000313" key="4">
    <source>
        <dbReference type="Proteomes" id="UP000215181"/>
    </source>
</evidence>
<reference evidence="3 4" key="1">
    <citation type="submission" date="2017-07" db="EMBL/GenBank/DDBJ databases">
        <title>Thauera sp. KNDSS-Mac4 genome sequence and assembly.</title>
        <authorList>
            <person name="Mayilraj S."/>
        </authorList>
    </citation>
    <scope>NUCLEOTIDE SEQUENCE [LARGE SCALE GENOMIC DNA]</scope>
    <source>
        <strain evidence="3 4">KNDSS-Mac4</strain>
    </source>
</reference>
<dbReference type="EMBL" id="NOIH01000040">
    <property type="protein sequence ID" value="OYD52413.1"/>
    <property type="molecule type" value="Genomic_DNA"/>
</dbReference>